<keyword evidence="7" id="KW-0411">Iron-sulfur</keyword>
<feature type="domain" description="B12-binding" evidence="8">
    <location>
        <begin position="2"/>
        <end position="136"/>
    </location>
</feature>
<evidence type="ECO:0000259" key="9">
    <source>
        <dbReference type="PROSITE" id="PS51918"/>
    </source>
</evidence>
<feature type="domain" description="Radical SAM core" evidence="9">
    <location>
        <begin position="179"/>
        <end position="400"/>
    </location>
</feature>
<dbReference type="InterPro" id="IPR034466">
    <property type="entry name" value="Methyltransferase_Class_B"/>
</dbReference>
<dbReference type="InterPro" id="IPR058240">
    <property type="entry name" value="rSAM_sf"/>
</dbReference>
<evidence type="ECO:0000256" key="5">
    <source>
        <dbReference type="ARBA" id="ARBA00022723"/>
    </source>
</evidence>
<reference evidence="10 11" key="1">
    <citation type="submission" date="2016-12" db="EMBL/GenBank/DDBJ databases">
        <title>Trade-off between light-utilization and light-protection in marine flavobacteria.</title>
        <authorList>
            <person name="Kumagai Y."/>
            <person name="Yoshizawa S."/>
            <person name="Kogure K."/>
            <person name="Iwasaki W."/>
        </authorList>
    </citation>
    <scope>NUCLEOTIDE SEQUENCE [LARGE SCALE GENOMIC DNA]</scope>
    <source>
        <strain evidence="10 11">NBRC 108759</strain>
    </source>
</reference>
<dbReference type="PROSITE" id="PS51918">
    <property type="entry name" value="RADICAL_SAM"/>
    <property type="match status" value="1"/>
</dbReference>
<evidence type="ECO:0000256" key="6">
    <source>
        <dbReference type="ARBA" id="ARBA00023004"/>
    </source>
</evidence>
<dbReference type="SMART" id="SM00729">
    <property type="entry name" value="Elp3"/>
    <property type="match status" value="1"/>
</dbReference>
<protein>
    <submittedName>
        <fullName evidence="10">Uncharacterized protein</fullName>
    </submittedName>
</protein>
<dbReference type="InterPro" id="IPR007197">
    <property type="entry name" value="rSAM"/>
</dbReference>
<keyword evidence="6" id="KW-0408">Iron</keyword>
<dbReference type="SUPFAM" id="SSF102114">
    <property type="entry name" value="Radical SAM enzymes"/>
    <property type="match status" value="1"/>
</dbReference>
<name>A0A2S7WPV7_9FLAO</name>
<evidence type="ECO:0000256" key="7">
    <source>
        <dbReference type="ARBA" id="ARBA00023014"/>
    </source>
</evidence>
<dbReference type="PROSITE" id="PS51332">
    <property type="entry name" value="B12_BINDING"/>
    <property type="match status" value="1"/>
</dbReference>
<keyword evidence="3" id="KW-0808">Transferase</keyword>
<dbReference type="GO" id="GO:0051539">
    <property type="term" value="F:4 iron, 4 sulfur cluster binding"/>
    <property type="evidence" value="ECO:0007669"/>
    <property type="project" value="UniProtKB-KW"/>
</dbReference>
<evidence type="ECO:0000259" key="8">
    <source>
        <dbReference type="PROSITE" id="PS51332"/>
    </source>
</evidence>
<dbReference type="RefSeq" id="WP_105015953.1">
    <property type="nucleotide sequence ID" value="NZ_MSCN01000001.1"/>
</dbReference>
<gene>
    <name evidence="10" type="ORF">BTO18_09270</name>
</gene>
<dbReference type="EMBL" id="MSCN01000001">
    <property type="protein sequence ID" value="PQJ79352.1"/>
    <property type="molecule type" value="Genomic_DNA"/>
</dbReference>
<dbReference type="SFLD" id="SFLDG01123">
    <property type="entry name" value="methyltransferase_(Class_B)"/>
    <property type="match status" value="1"/>
</dbReference>
<dbReference type="PANTHER" id="PTHR43409:SF7">
    <property type="entry name" value="BLL1977 PROTEIN"/>
    <property type="match status" value="1"/>
</dbReference>
<dbReference type="GO" id="GO:0046872">
    <property type="term" value="F:metal ion binding"/>
    <property type="evidence" value="ECO:0007669"/>
    <property type="project" value="UniProtKB-KW"/>
</dbReference>
<dbReference type="Pfam" id="PF02310">
    <property type="entry name" value="B12-binding"/>
    <property type="match status" value="1"/>
</dbReference>
<dbReference type="GO" id="GO:0003824">
    <property type="term" value="F:catalytic activity"/>
    <property type="evidence" value="ECO:0007669"/>
    <property type="project" value="InterPro"/>
</dbReference>
<evidence type="ECO:0000256" key="1">
    <source>
        <dbReference type="ARBA" id="ARBA00001966"/>
    </source>
</evidence>
<comment type="cofactor">
    <cofactor evidence="1">
        <name>[4Fe-4S] cluster</name>
        <dbReference type="ChEBI" id="CHEBI:49883"/>
    </cofactor>
</comment>
<evidence type="ECO:0000256" key="3">
    <source>
        <dbReference type="ARBA" id="ARBA00022679"/>
    </source>
</evidence>
<evidence type="ECO:0000256" key="2">
    <source>
        <dbReference type="ARBA" id="ARBA00022603"/>
    </source>
</evidence>
<dbReference type="OrthoDB" id="9801424at2"/>
<keyword evidence="2" id="KW-0489">Methyltransferase</keyword>
<dbReference type="InterPro" id="IPR051198">
    <property type="entry name" value="BchE-like"/>
</dbReference>
<dbReference type="PANTHER" id="PTHR43409">
    <property type="entry name" value="ANAEROBIC MAGNESIUM-PROTOPORPHYRIN IX MONOMETHYL ESTER CYCLASE-RELATED"/>
    <property type="match status" value="1"/>
</dbReference>
<dbReference type="AlphaFoldDB" id="A0A2S7WPV7"/>
<proteinExistence type="predicted"/>
<evidence type="ECO:0000256" key="4">
    <source>
        <dbReference type="ARBA" id="ARBA00022691"/>
    </source>
</evidence>
<keyword evidence="4" id="KW-0949">S-adenosyl-L-methionine</keyword>
<dbReference type="SFLD" id="SFLDG01082">
    <property type="entry name" value="B12-binding_domain_containing"/>
    <property type="match status" value="1"/>
</dbReference>
<keyword evidence="5" id="KW-0479">Metal-binding</keyword>
<dbReference type="Gene3D" id="3.80.30.20">
    <property type="entry name" value="tm_1862 like domain"/>
    <property type="match status" value="1"/>
</dbReference>
<dbReference type="Pfam" id="PF04055">
    <property type="entry name" value="Radical_SAM"/>
    <property type="match status" value="1"/>
</dbReference>
<sequence length="470" mass="54855">MKPTVILYNPYAVFYTMPLALIAVGSNLDAKKYNVVIIDARLEKNPLETLKKALHQNPVCFASSVLTGNPIKDALKMSREVKKINPKLPVIWGGWHPSLFPEDTLKEASVDIVIKGQGEITFAEVVASLYNKTSLKDVKGIAYKQDNLFVENPERVMLDINSFPAFNYNLIDVPAYMKLSGRKQLDYISSQGCRFRCSFCADPFMYKRGWFGYSPKRMTDEIEELWKKYNFNHVHFQDETFFTNKSRVKEFANELIKRKLPITWFGTMRADQGVRLSEEVWQLCKKSGLEKVMIGIEAGSQEMLDWMQKDIKVEQIFEVAKKCFDYDIAINFSVIVGFPNEPKESVLKTLDIVKTLRKMSSKFQMGIFYFKPYPGNKIADELNENGYQFYTTLEQWSTFDYVDSKKSEWLSDELITLVENFKFYQKIAYRKKSLLFLFLQKIASWRIDNNYYKFPIERKLKQILKPDRLS</sequence>
<organism evidence="10 11">
    <name type="scientific">Polaribacter porphyrae</name>
    <dbReference type="NCBI Taxonomy" id="1137780"/>
    <lineage>
        <taxon>Bacteria</taxon>
        <taxon>Pseudomonadati</taxon>
        <taxon>Bacteroidota</taxon>
        <taxon>Flavobacteriia</taxon>
        <taxon>Flavobacteriales</taxon>
        <taxon>Flavobacteriaceae</taxon>
    </lineage>
</organism>
<dbReference type="CDD" id="cd01335">
    <property type="entry name" value="Radical_SAM"/>
    <property type="match status" value="1"/>
</dbReference>
<evidence type="ECO:0000313" key="11">
    <source>
        <dbReference type="Proteomes" id="UP000238882"/>
    </source>
</evidence>
<dbReference type="InterPro" id="IPR006638">
    <property type="entry name" value="Elp3/MiaA/NifB-like_rSAM"/>
</dbReference>
<dbReference type="SUPFAM" id="SSF52242">
    <property type="entry name" value="Cobalamin (vitamin B12)-binding domain"/>
    <property type="match status" value="1"/>
</dbReference>
<dbReference type="InterPro" id="IPR006158">
    <property type="entry name" value="Cobalamin-bd"/>
</dbReference>
<accession>A0A2S7WPV7</accession>
<dbReference type="GO" id="GO:0031419">
    <property type="term" value="F:cobalamin binding"/>
    <property type="evidence" value="ECO:0007669"/>
    <property type="project" value="InterPro"/>
</dbReference>
<dbReference type="InterPro" id="IPR036724">
    <property type="entry name" value="Cobalamin-bd_sf"/>
</dbReference>
<dbReference type="InterPro" id="IPR023404">
    <property type="entry name" value="rSAM_horseshoe"/>
</dbReference>
<evidence type="ECO:0000313" key="10">
    <source>
        <dbReference type="EMBL" id="PQJ79352.1"/>
    </source>
</evidence>
<comment type="caution">
    <text evidence="10">The sequence shown here is derived from an EMBL/GenBank/DDBJ whole genome shotgun (WGS) entry which is preliminary data.</text>
</comment>
<dbReference type="SFLD" id="SFLDS00029">
    <property type="entry name" value="Radical_SAM"/>
    <property type="match status" value="1"/>
</dbReference>
<keyword evidence="11" id="KW-1185">Reference proteome</keyword>
<dbReference type="Gene3D" id="3.40.50.280">
    <property type="entry name" value="Cobalamin-binding domain"/>
    <property type="match status" value="1"/>
</dbReference>
<dbReference type="CDD" id="cd02068">
    <property type="entry name" value="radical_SAM_B12_BD"/>
    <property type="match status" value="1"/>
</dbReference>
<dbReference type="Proteomes" id="UP000238882">
    <property type="component" value="Unassembled WGS sequence"/>
</dbReference>